<evidence type="ECO:0000313" key="2">
    <source>
        <dbReference type="Proteomes" id="UP000077926"/>
    </source>
</evidence>
<keyword evidence="2" id="KW-1185">Reference proteome</keyword>
<gene>
    <name evidence="1" type="ORF">ABE28_005070</name>
</gene>
<dbReference type="EMBL" id="CP017080">
    <property type="protein sequence ID" value="AOH53712.1"/>
    <property type="molecule type" value="Genomic_DNA"/>
</dbReference>
<name>A0A1B3XKL2_9BACI</name>
<proteinExistence type="predicted"/>
<protein>
    <submittedName>
        <fullName evidence="1">Uncharacterized protein</fullName>
    </submittedName>
</protein>
<dbReference type="KEGG" id="bmur:ABE28_005070"/>
<dbReference type="AlphaFoldDB" id="A0A1B3XKL2"/>
<dbReference type="Proteomes" id="UP000077926">
    <property type="component" value="Chromosome"/>
</dbReference>
<organism evidence="1 2">
    <name type="scientific">Peribacillus muralis</name>
    <dbReference type="NCBI Taxonomy" id="264697"/>
    <lineage>
        <taxon>Bacteria</taxon>
        <taxon>Bacillati</taxon>
        <taxon>Bacillota</taxon>
        <taxon>Bacilli</taxon>
        <taxon>Bacillales</taxon>
        <taxon>Bacillaceae</taxon>
        <taxon>Peribacillus</taxon>
    </lineage>
</organism>
<sequence>MGQSLLKRLIIPYVGLQIIRSQFKCLIGIGILIDKKIPVKYDKMLTITIWTASFEYRNL</sequence>
<evidence type="ECO:0000313" key="1">
    <source>
        <dbReference type="EMBL" id="AOH53712.1"/>
    </source>
</evidence>
<accession>A0A1B3XKL2</accession>
<reference evidence="1 2" key="1">
    <citation type="submission" date="2016-08" db="EMBL/GenBank/DDBJ databases">
        <title>Complete genome sequence of Bacillus muralis G25-68, a strain with toxicity to nematodes.</title>
        <authorList>
            <person name="Zheng Z."/>
        </authorList>
    </citation>
    <scope>NUCLEOTIDE SEQUENCE [LARGE SCALE GENOMIC DNA]</scope>
    <source>
        <strain evidence="1 2">G25-68</strain>
    </source>
</reference>